<reference evidence="2" key="2">
    <citation type="submission" date="2014-06" db="EMBL/GenBank/DDBJ databases">
        <title>The complete genome of Blastobotrys (Arxula) adeninivorans LS3 - a yeast of biotechnological interest.</title>
        <authorList>
            <person name="Kunze G."/>
            <person name="Gaillardin C."/>
            <person name="Czernicka M."/>
            <person name="Durrens P."/>
            <person name="Martin T."/>
            <person name="Boer E."/>
            <person name="Gabaldon T."/>
            <person name="Cruz J."/>
            <person name="Talla E."/>
            <person name="Marck C."/>
            <person name="Goffeau A."/>
            <person name="Barbe V."/>
            <person name="Baret P."/>
            <person name="Baronian K."/>
            <person name="Beier S."/>
            <person name="Bleykasten C."/>
            <person name="Bode R."/>
            <person name="Casaregola S."/>
            <person name="Despons L."/>
            <person name="Fairhead C."/>
            <person name="Giersberg M."/>
            <person name="Gierski P."/>
            <person name="Hahnel U."/>
            <person name="Hartmann A."/>
            <person name="Jankowska D."/>
            <person name="Jubin C."/>
            <person name="Jung P."/>
            <person name="Lafontaine I."/>
            <person name="Leh-Louis V."/>
            <person name="Lemaire M."/>
            <person name="Marcet-Houben M."/>
            <person name="Mascher M."/>
            <person name="Morel G."/>
            <person name="Richard G.-F."/>
            <person name="Riechen J."/>
            <person name="Sacerdot C."/>
            <person name="Sarkar A."/>
            <person name="Savel G."/>
            <person name="Schacherer J."/>
            <person name="Sherman D."/>
            <person name="Straub M.-L."/>
            <person name="Stein N."/>
            <person name="Thierry A."/>
            <person name="Trautwein-Schult A."/>
            <person name="Westhof E."/>
            <person name="Worch S."/>
            <person name="Dujon B."/>
            <person name="Souciet J.-L."/>
            <person name="Wincker P."/>
            <person name="Scholz U."/>
            <person name="Neuveglise N."/>
        </authorList>
    </citation>
    <scope>NUCLEOTIDE SEQUENCE</scope>
    <source>
        <strain evidence="2">LS3</strain>
    </source>
</reference>
<protein>
    <submittedName>
        <fullName evidence="2">ARAD1D48092p</fullName>
    </submittedName>
</protein>
<evidence type="ECO:0000313" key="2">
    <source>
        <dbReference type="EMBL" id="CDP39028.1"/>
    </source>
</evidence>
<gene>
    <name evidence="2" type="ORF">GNLVRS02_ARAD1D48092g</name>
</gene>
<dbReference type="AlphaFoldDB" id="A0A060TDI8"/>
<proteinExistence type="predicted"/>
<sequence length="370" mass="41100">MPQTPIIVRVYCNSYCVTAYYINIKYIYIIQMFSNICTLTPLPQLAMDTVQDIYKHYHSSSNTIVPTFDEVVGFTATIALVPIKVTPSVFKVLAITPGMSNADIEVKPCYVLVRHGRLSHAYSLINDPNTSPSPQRSIEIKPLAEYFAPSRHPTHARIIDYSRMERPSDPALNIKLYYVGSHGGHAEVVTRTSQTHSYRWKHIECPPHSDCFVYAMHQIQGPPSQRPKPVAVVRKAPFKSPVDNSALVSIEVDAANVSPITAFLAYFAGAQSPFLTVSTFLASSTSKLSRGELRAPTPLHNIVFGTLNDPNEAASKDPDQSPQDSTAPLYVKTLNSYQVSYYDMSTDLLQNLQAKARVYILAMRTINGLS</sequence>
<evidence type="ECO:0000256" key="1">
    <source>
        <dbReference type="SAM" id="MobiDB-lite"/>
    </source>
</evidence>
<feature type="region of interest" description="Disordered" evidence="1">
    <location>
        <begin position="308"/>
        <end position="327"/>
    </location>
</feature>
<reference evidence="2" key="1">
    <citation type="submission" date="2014-02" db="EMBL/GenBank/DDBJ databases">
        <authorList>
            <person name="Genoscope - CEA"/>
        </authorList>
    </citation>
    <scope>NUCLEOTIDE SEQUENCE</scope>
    <source>
        <strain evidence="2">LS3</strain>
    </source>
</reference>
<accession>A0A060TDI8</accession>
<dbReference type="EMBL" id="HG937694">
    <property type="protein sequence ID" value="CDP39028.1"/>
    <property type="molecule type" value="Genomic_DNA"/>
</dbReference>
<name>A0A060TDI8_BLAAD</name>
<organism evidence="2">
    <name type="scientific">Blastobotrys adeninivorans</name>
    <name type="common">Yeast</name>
    <name type="synonym">Arxula adeninivorans</name>
    <dbReference type="NCBI Taxonomy" id="409370"/>
    <lineage>
        <taxon>Eukaryota</taxon>
        <taxon>Fungi</taxon>
        <taxon>Dikarya</taxon>
        <taxon>Ascomycota</taxon>
        <taxon>Saccharomycotina</taxon>
        <taxon>Dipodascomycetes</taxon>
        <taxon>Dipodascales</taxon>
        <taxon>Trichomonascaceae</taxon>
        <taxon>Blastobotrys</taxon>
    </lineage>
</organism>